<feature type="transmembrane region" description="Helical" evidence="6">
    <location>
        <begin position="281"/>
        <end position="306"/>
    </location>
</feature>
<feature type="transmembrane region" description="Helical" evidence="6">
    <location>
        <begin position="209"/>
        <end position="227"/>
    </location>
</feature>
<feature type="transmembrane region" description="Helical" evidence="6">
    <location>
        <begin position="247"/>
        <end position="269"/>
    </location>
</feature>
<keyword evidence="2" id="KW-1003">Cell membrane</keyword>
<feature type="transmembrane region" description="Helical" evidence="6">
    <location>
        <begin position="115"/>
        <end position="135"/>
    </location>
</feature>
<sequence>MAAQPVKSRLPVLVLMAAILVVLALMPFLVNNYWLRIATGALMWAGLACSWNMLGGYAGYINFGHSAFFGLGAYVTAFLMNDPFGLPFVATIPAGMLVTALFAIIIGAPTLRLRGAYFAIATWAFAEVLIQFASAVDFTGGIGGIGLPPYLNERFFYYAMFGVAALTYLITWALFERSRFGLKVKALRDHEPAAEAQGINTALVKLQTFVLSAVTASVFGAIFAYWVTFINPKSVFGGDITDQMVVMVLLGGLGSLWGPAIGGVALFVVNRLVWMYWGDTAFYIAVLGAAIVLVVLFLPNGIAGLFTRRKANALDKMAGKLAGGSDEGARP</sequence>
<name>A0ABV7KAA9_9HYPH</name>
<gene>
    <name evidence="7" type="ORF">ACFOHJ_09635</name>
</gene>
<proteinExistence type="predicted"/>
<evidence type="ECO:0000256" key="6">
    <source>
        <dbReference type="SAM" id="Phobius"/>
    </source>
</evidence>
<keyword evidence="8" id="KW-1185">Reference proteome</keyword>
<dbReference type="RefSeq" id="WP_378220290.1">
    <property type="nucleotide sequence ID" value="NZ_JBHRTK010000012.1"/>
</dbReference>
<evidence type="ECO:0000313" key="7">
    <source>
        <dbReference type="EMBL" id="MFC3206470.1"/>
    </source>
</evidence>
<keyword evidence="4 6" id="KW-1133">Transmembrane helix</keyword>
<keyword evidence="3 6" id="KW-0812">Transmembrane</keyword>
<evidence type="ECO:0000313" key="8">
    <source>
        <dbReference type="Proteomes" id="UP001595583"/>
    </source>
</evidence>
<dbReference type="EMBL" id="JBHRTK010000012">
    <property type="protein sequence ID" value="MFC3206470.1"/>
    <property type="molecule type" value="Genomic_DNA"/>
</dbReference>
<dbReference type="PANTHER" id="PTHR30482:SF10">
    <property type="entry name" value="HIGH-AFFINITY BRANCHED-CHAIN AMINO ACID TRANSPORT PROTEIN BRAE"/>
    <property type="match status" value="1"/>
</dbReference>
<evidence type="ECO:0000256" key="4">
    <source>
        <dbReference type="ARBA" id="ARBA00022989"/>
    </source>
</evidence>
<feature type="transmembrane region" description="Helical" evidence="6">
    <location>
        <begin position="12"/>
        <end position="29"/>
    </location>
</feature>
<dbReference type="InterPro" id="IPR001851">
    <property type="entry name" value="ABC_transp_permease"/>
</dbReference>
<comment type="caution">
    <text evidence="7">The sequence shown here is derived from an EMBL/GenBank/DDBJ whole genome shotgun (WGS) entry which is preliminary data.</text>
</comment>
<dbReference type="PANTHER" id="PTHR30482">
    <property type="entry name" value="HIGH-AFFINITY BRANCHED-CHAIN AMINO ACID TRANSPORT SYSTEM PERMEASE"/>
    <property type="match status" value="1"/>
</dbReference>
<dbReference type="Pfam" id="PF02653">
    <property type="entry name" value="BPD_transp_2"/>
    <property type="match status" value="1"/>
</dbReference>
<dbReference type="CDD" id="cd06581">
    <property type="entry name" value="TM_PBP1_LivM_like"/>
    <property type="match status" value="1"/>
</dbReference>
<keyword evidence="5 6" id="KW-0472">Membrane</keyword>
<organism evidence="7 8">
    <name type="scientific">Aquamicrobium soli</name>
    <dbReference type="NCBI Taxonomy" id="1811518"/>
    <lineage>
        <taxon>Bacteria</taxon>
        <taxon>Pseudomonadati</taxon>
        <taxon>Pseudomonadota</taxon>
        <taxon>Alphaproteobacteria</taxon>
        <taxon>Hyphomicrobiales</taxon>
        <taxon>Phyllobacteriaceae</taxon>
        <taxon>Aquamicrobium</taxon>
    </lineage>
</organism>
<comment type="subcellular location">
    <subcellularLocation>
        <location evidence="1">Cell membrane</location>
        <topology evidence="1">Multi-pass membrane protein</topology>
    </subcellularLocation>
</comment>
<evidence type="ECO:0000256" key="1">
    <source>
        <dbReference type="ARBA" id="ARBA00004651"/>
    </source>
</evidence>
<evidence type="ECO:0000256" key="5">
    <source>
        <dbReference type="ARBA" id="ARBA00023136"/>
    </source>
</evidence>
<evidence type="ECO:0000256" key="2">
    <source>
        <dbReference type="ARBA" id="ARBA00022475"/>
    </source>
</evidence>
<evidence type="ECO:0000256" key="3">
    <source>
        <dbReference type="ARBA" id="ARBA00022692"/>
    </source>
</evidence>
<dbReference type="InterPro" id="IPR043428">
    <property type="entry name" value="LivM-like"/>
</dbReference>
<feature type="transmembrane region" description="Helical" evidence="6">
    <location>
        <begin position="35"/>
        <end position="54"/>
    </location>
</feature>
<protein>
    <submittedName>
        <fullName evidence="7">Branched-chain amino acid ABC transporter permease</fullName>
    </submittedName>
</protein>
<feature type="transmembrane region" description="Helical" evidence="6">
    <location>
        <begin position="86"/>
        <end position="108"/>
    </location>
</feature>
<reference evidence="8" key="1">
    <citation type="journal article" date="2019" name="Int. J. Syst. Evol. Microbiol.">
        <title>The Global Catalogue of Microorganisms (GCM) 10K type strain sequencing project: providing services to taxonomists for standard genome sequencing and annotation.</title>
        <authorList>
            <consortium name="The Broad Institute Genomics Platform"/>
            <consortium name="The Broad Institute Genome Sequencing Center for Infectious Disease"/>
            <person name="Wu L."/>
            <person name="Ma J."/>
        </authorList>
    </citation>
    <scope>NUCLEOTIDE SEQUENCE [LARGE SCALE GENOMIC DNA]</scope>
    <source>
        <strain evidence="8">KCTC 52165</strain>
    </source>
</reference>
<accession>A0ABV7KAA9</accession>
<dbReference type="Proteomes" id="UP001595583">
    <property type="component" value="Unassembled WGS sequence"/>
</dbReference>
<feature type="transmembrane region" description="Helical" evidence="6">
    <location>
        <begin position="155"/>
        <end position="175"/>
    </location>
</feature>